<protein>
    <submittedName>
        <fullName evidence="8">Uncharacterized protein</fullName>
    </submittedName>
</protein>
<evidence type="ECO:0000256" key="3">
    <source>
        <dbReference type="ARBA" id="ARBA00022448"/>
    </source>
</evidence>
<evidence type="ECO:0000256" key="6">
    <source>
        <dbReference type="ARBA" id="ARBA00023136"/>
    </source>
</evidence>
<feature type="transmembrane region" description="Helical" evidence="7">
    <location>
        <begin position="263"/>
        <end position="285"/>
    </location>
</feature>
<dbReference type="Pfam" id="PF02133">
    <property type="entry name" value="Transp_cyt_pur"/>
    <property type="match status" value="1"/>
</dbReference>
<evidence type="ECO:0000313" key="9">
    <source>
        <dbReference type="Proteomes" id="UP000309038"/>
    </source>
</evidence>
<dbReference type="AlphaFoldDB" id="A0A4V3X9F5"/>
<feature type="transmembrane region" description="Helical" evidence="7">
    <location>
        <begin position="199"/>
        <end position="219"/>
    </location>
</feature>
<keyword evidence="4 7" id="KW-0812">Transmembrane</keyword>
<feature type="transmembrane region" description="Helical" evidence="7">
    <location>
        <begin position="171"/>
        <end position="193"/>
    </location>
</feature>
<evidence type="ECO:0000313" key="8">
    <source>
        <dbReference type="EMBL" id="THG94002.1"/>
    </source>
</evidence>
<evidence type="ECO:0000256" key="5">
    <source>
        <dbReference type="ARBA" id="ARBA00022989"/>
    </source>
</evidence>
<keyword evidence="9" id="KW-1185">Reference proteome</keyword>
<gene>
    <name evidence="8" type="ORF">EW026_g7375</name>
</gene>
<feature type="transmembrane region" description="Helical" evidence="7">
    <location>
        <begin position="239"/>
        <end position="257"/>
    </location>
</feature>
<comment type="subcellular location">
    <subcellularLocation>
        <location evidence="1">Membrane</location>
        <topology evidence="1">Multi-pass membrane protein</topology>
    </subcellularLocation>
</comment>
<sequence>MHWYESAVWNPNVITFIVMLGIGCKHFVNAPPSAPVTASNDITFATTAASSVISWCTMTPDAGVYHSKNASSLRIFLYTYIGLFKASITVHFLGVIFAASAPNVPTWEAGFDNGNNIGGIINAILSPLSGFGKFLTALLALSIPSPCAPTMYIFGSSFMTIGSFFAKVPRYVYVIISEAILIPVAIVGATQFYATFVDVLSLIGYWSSAFAVIVLVEHFVFRKNDFSYKMEDWNQPRRLPVGLVAFLAFFCAFGIIIPSMSQVWYTGPIGIPVGCAVALVVYLVLRSIENSWTGR</sequence>
<accession>A0A4V3X9F5</accession>
<feature type="transmembrane region" description="Helical" evidence="7">
    <location>
        <begin position="134"/>
        <end position="159"/>
    </location>
</feature>
<evidence type="ECO:0000256" key="7">
    <source>
        <dbReference type="SAM" id="Phobius"/>
    </source>
</evidence>
<keyword evidence="5 7" id="KW-1133">Transmembrane helix</keyword>
<keyword evidence="6 7" id="KW-0472">Membrane</keyword>
<reference evidence="8 9" key="1">
    <citation type="submission" date="2019-02" db="EMBL/GenBank/DDBJ databases">
        <title>Genome sequencing of the rare red list fungi Phlebia centrifuga.</title>
        <authorList>
            <person name="Buettner E."/>
            <person name="Kellner H."/>
        </authorList>
    </citation>
    <scope>NUCLEOTIDE SEQUENCE [LARGE SCALE GENOMIC DNA]</scope>
    <source>
        <strain evidence="8 9">DSM 108282</strain>
    </source>
</reference>
<evidence type="ECO:0000256" key="4">
    <source>
        <dbReference type="ARBA" id="ARBA00022692"/>
    </source>
</evidence>
<evidence type="ECO:0000256" key="1">
    <source>
        <dbReference type="ARBA" id="ARBA00004141"/>
    </source>
</evidence>
<dbReference type="Gene3D" id="1.10.4160.10">
    <property type="entry name" value="Hydantoin permease"/>
    <property type="match status" value="1"/>
</dbReference>
<dbReference type="Proteomes" id="UP000309038">
    <property type="component" value="Unassembled WGS sequence"/>
</dbReference>
<keyword evidence="3" id="KW-0813">Transport</keyword>
<dbReference type="PANTHER" id="PTHR31806">
    <property type="entry name" value="PURINE-CYTOSINE PERMEASE FCY2-RELATED"/>
    <property type="match status" value="1"/>
</dbReference>
<feature type="transmembrane region" description="Helical" evidence="7">
    <location>
        <begin position="75"/>
        <end position="99"/>
    </location>
</feature>
<dbReference type="EMBL" id="SGPJ01000522">
    <property type="protein sequence ID" value="THG94002.1"/>
    <property type="molecule type" value="Genomic_DNA"/>
</dbReference>
<dbReference type="InterPro" id="IPR026030">
    <property type="entry name" value="Pur-cyt_permease_Fcy2/21/22"/>
</dbReference>
<dbReference type="GO" id="GO:0005886">
    <property type="term" value="C:plasma membrane"/>
    <property type="evidence" value="ECO:0007669"/>
    <property type="project" value="TreeGrafter"/>
</dbReference>
<evidence type="ECO:0000256" key="2">
    <source>
        <dbReference type="ARBA" id="ARBA00008974"/>
    </source>
</evidence>
<proteinExistence type="inferred from homology"/>
<dbReference type="GO" id="GO:0022857">
    <property type="term" value="F:transmembrane transporter activity"/>
    <property type="evidence" value="ECO:0007669"/>
    <property type="project" value="InterPro"/>
</dbReference>
<organism evidence="8 9">
    <name type="scientific">Hermanssonia centrifuga</name>
    <dbReference type="NCBI Taxonomy" id="98765"/>
    <lineage>
        <taxon>Eukaryota</taxon>
        <taxon>Fungi</taxon>
        <taxon>Dikarya</taxon>
        <taxon>Basidiomycota</taxon>
        <taxon>Agaricomycotina</taxon>
        <taxon>Agaricomycetes</taxon>
        <taxon>Polyporales</taxon>
        <taxon>Meruliaceae</taxon>
        <taxon>Hermanssonia</taxon>
    </lineage>
</organism>
<comment type="caution">
    <text evidence="8">The sequence shown here is derived from an EMBL/GenBank/DDBJ whole genome shotgun (WGS) entry which is preliminary data.</text>
</comment>
<dbReference type="InterPro" id="IPR001248">
    <property type="entry name" value="Pur-cyt_permease"/>
</dbReference>
<dbReference type="PANTHER" id="PTHR31806:SF5">
    <property type="entry name" value="PURINE-CYTOSINE PERMEASE FCY21"/>
    <property type="match status" value="1"/>
</dbReference>
<comment type="similarity">
    <text evidence="2">Belongs to the purine-cytosine permease (2.A.39) family.</text>
</comment>
<name>A0A4V3X9F5_9APHY</name>